<protein>
    <submittedName>
        <fullName evidence="1">Uncharacterized protein</fullName>
    </submittedName>
</protein>
<name>A0ABW4RLF1_9BACL</name>
<proteinExistence type="predicted"/>
<evidence type="ECO:0000313" key="1">
    <source>
        <dbReference type="EMBL" id="MFD1886478.1"/>
    </source>
</evidence>
<dbReference type="EMBL" id="JBHUEH010000016">
    <property type="protein sequence ID" value="MFD1886478.1"/>
    <property type="molecule type" value="Genomic_DNA"/>
</dbReference>
<dbReference type="Proteomes" id="UP001597233">
    <property type="component" value="Unassembled WGS sequence"/>
</dbReference>
<comment type="caution">
    <text evidence="1">The sequence shown here is derived from an EMBL/GenBank/DDBJ whole genome shotgun (WGS) entry which is preliminary data.</text>
</comment>
<dbReference type="RefSeq" id="WP_347325517.1">
    <property type="nucleotide sequence ID" value="NZ_JBCGUH010000006.1"/>
</dbReference>
<keyword evidence="2" id="KW-1185">Reference proteome</keyword>
<accession>A0ABW4RLF1</accession>
<evidence type="ECO:0000313" key="2">
    <source>
        <dbReference type="Proteomes" id="UP001597233"/>
    </source>
</evidence>
<organism evidence="1 2">
    <name type="scientific">Paenibacillus wenxiniae</name>
    <dbReference type="NCBI Taxonomy" id="1636843"/>
    <lineage>
        <taxon>Bacteria</taxon>
        <taxon>Bacillati</taxon>
        <taxon>Bacillota</taxon>
        <taxon>Bacilli</taxon>
        <taxon>Bacillales</taxon>
        <taxon>Paenibacillaceae</taxon>
        <taxon>Paenibacillus</taxon>
    </lineage>
</organism>
<gene>
    <name evidence="1" type="ORF">ACFSC9_13200</name>
</gene>
<reference evidence="2" key="1">
    <citation type="journal article" date="2019" name="Int. J. Syst. Evol. Microbiol.">
        <title>The Global Catalogue of Microorganisms (GCM) 10K type strain sequencing project: providing services to taxonomists for standard genome sequencing and annotation.</title>
        <authorList>
            <consortium name="The Broad Institute Genomics Platform"/>
            <consortium name="The Broad Institute Genome Sequencing Center for Infectious Disease"/>
            <person name="Wu L."/>
            <person name="Ma J."/>
        </authorList>
    </citation>
    <scope>NUCLEOTIDE SEQUENCE [LARGE SCALE GENOMIC DNA]</scope>
    <source>
        <strain evidence="2">CCUG 54950</strain>
    </source>
</reference>
<sequence length="106" mass="12650">MSVSVFRMNENDSFELGFEIPVAREEFFTKFWQPAIDELGITRIRNGVELRKEHVQSTLYELEQLRNWAESNLQHKDLNYMISRIELLIQELPVAFKTDDTRLWMG</sequence>